<evidence type="ECO:0000256" key="5">
    <source>
        <dbReference type="ARBA" id="ARBA00022692"/>
    </source>
</evidence>
<keyword evidence="6" id="KW-1133">Transmembrane helix</keyword>
<dbReference type="PANTHER" id="PTHR30472">
    <property type="entry name" value="FERRIC ENTEROBACTIN TRANSPORT SYSTEM PERMEASE PROTEIN"/>
    <property type="match status" value="1"/>
</dbReference>
<comment type="similarity">
    <text evidence="2">Belongs to the binding-protein-dependent transport system permease family. FecCD subfamily.</text>
</comment>
<name>A0A0G9HEN4_9GAMM</name>
<reference evidence="9" key="1">
    <citation type="submission" date="2016-09" db="EMBL/GenBank/DDBJ databases">
        <authorList>
            <person name="Lysoe E."/>
        </authorList>
    </citation>
    <scope>NUCLEOTIDE SEQUENCE [LARGE SCALE GENOMIC DNA]</scope>
    <source>
        <strain evidence="9">LJ96T</strain>
    </source>
</reference>
<keyword evidence="7" id="KW-0472">Membrane</keyword>
<dbReference type="PANTHER" id="PTHR30472:SF25">
    <property type="entry name" value="ABC TRANSPORTER PERMEASE PROTEIN MJ0876-RELATED"/>
    <property type="match status" value="1"/>
</dbReference>
<evidence type="ECO:0000313" key="8">
    <source>
        <dbReference type="EMBL" id="APG03400.1"/>
    </source>
</evidence>
<keyword evidence="9" id="KW-1185">Reference proteome</keyword>
<evidence type="ECO:0000256" key="4">
    <source>
        <dbReference type="ARBA" id="ARBA00022475"/>
    </source>
</evidence>
<sequence length="345" mass="35144">MNAVTAVLPRPHSRRRAALATLFAMLLASSLWSLSRGAIDIPASEVVAAIGRWFGGAAAHGDDNVVLMLRVPRLLLAMLVGSALASGGATMQGLFRNPLADPGLIGVSAGAALGAVAAIVLGGSSGSWLVAALAFVGGLAATSLVYALGRRHAGVANLLLAGVAVNAIAMAGVGLLTYMANENQLRDLTFWSLGSLGGASWKSIATIAPWILLPLACLPRAAQALNALLLGEAEATLLGFRPERLQPLLVGLVALAVGASVAFSGVIGFVGLVVPHLLRMVFGPDHRFLLPGSALGGAILLVAADALARTVVAPGELPIGVLTALVGGPFFLWQLLRRRIGEGVR</sequence>
<dbReference type="CDD" id="cd06550">
    <property type="entry name" value="TM_ABC_iron-siderophores_like"/>
    <property type="match status" value="1"/>
</dbReference>
<dbReference type="AlphaFoldDB" id="A0A0G9HEN4"/>
<dbReference type="Gene3D" id="1.10.3470.10">
    <property type="entry name" value="ABC transporter involved in vitamin B12 uptake, BtuC"/>
    <property type="match status" value="1"/>
</dbReference>
<evidence type="ECO:0000256" key="3">
    <source>
        <dbReference type="ARBA" id="ARBA00022448"/>
    </source>
</evidence>
<accession>A0A0G9HEN4</accession>
<dbReference type="RefSeq" id="WP_046966543.1">
    <property type="nucleotide sequence ID" value="NZ_JPLB01000015.1"/>
</dbReference>
<dbReference type="KEGG" id="lrz:BJI69_05370"/>
<dbReference type="PATRIC" id="fig|1440763.5.peg.580"/>
<evidence type="ECO:0000256" key="1">
    <source>
        <dbReference type="ARBA" id="ARBA00004651"/>
    </source>
</evidence>
<dbReference type="EMBL" id="CP017480">
    <property type="protein sequence ID" value="APG03400.1"/>
    <property type="molecule type" value="Genomic_DNA"/>
</dbReference>
<dbReference type="STRING" id="1440763.BJI69_05370"/>
<dbReference type="GO" id="GO:0033214">
    <property type="term" value="P:siderophore-iron import into cell"/>
    <property type="evidence" value="ECO:0007669"/>
    <property type="project" value="TreeGrafter"/>
</dbReference>
<comment type="subcellular location">
    <subcellularLocation>
        <location evidence="1">Cell membrane</location>
        <topology evidence="1">Multi-pass membrane protein</topology>
    </subcellularLocation>
</comment>
<dbReference type="GO" id="GO:0022857">
    <property type="term" value="F:transmembrane transporter activity"/>
    <property type="evidence" value="ECO:0007669"/>
    <property type="project" value="InterPro"/>
</dbReference>
<dbReference type="InterPro" id="IPR000522">
    <property type="entry name" value="ABC_transptr_permease_BtuC"/>
</dbReference>
<dbReference type="Proteomes" id="UP000182987">
    <property type="component" value="Chromosome"/>
</dbReference>
<proteinExistence type="inferred from homology"/>
<keyword evidence="4" id="KW-1003">Cell membrane</keyword>
<dbReference type="GO" id="GO:0005886">
    <property type="term" value="C:plasma membrane"/>
    <property type="evidence" value="ECO:0007669"/>
    <property type="project" value="UniProtKB-SubCell"/>
</dbReference>
<evidence type="ECO:0000256" key="2">
    <source>
        <dbReference type="ARBA" id="ARBA00007935"/>
    </source>
</evidence>
<protein>
    <submittedName>
        <fullName evidence="8">Uncharacterized protein</fullName>
    </submittedName>
</protein>
<evidence type="ECO:0000256" key="6">
    <source>
        <dbReference type="ARBA" id="ARBA00022989"/>
    </source>
</evidence>
<dbReference type="SUPFAM" id="SSF81345">
    <property type="entry name" value="ABC transporter involved in vitamin B12 uptake, BtuC"/>
    <property type="match status" value="1"/>
</dbReference>
<keyword evidence="5" id="KW-0812">Transmembrane</keyword>
<evidence type="ECO:0000313" key="9">
    <source>
        <dbReference type="Proteomes" id="UP000182987"/>
    </source>
</evidence>
<dbReference type="Pfam" id="PF01032">
    <property type="entry name" value="FecCD"/>
    <property type="match status" value="1"/>
</dbReference>
<dbReference type="FunFam" id="1.10.3470.10:FF:000001">
    <property type="entry name" value="Vitamin B12 ABC transporter permease BtuC"/>
    <property type="match status" value="1"/>
</dbReference>
<dbReference type="OrthoDB" id="9055647at2"/>
<keyword evidence="3" id="KW-0813">Transport</keyword>
<dbReference type="InterPro" id="IPR037294">
    <property type="entry name" value="ABC_BtuC-like"/>
</dbReference>
<organism evidence="8 9">
    <name type="scientific">Luteibacter rhizovicinus DSM 16549</name>
    <dbReference type="NCBI Taxonomy" id="1440763"/>
    <lineage>
        <taxon>Bacteria</taxon>
        <taxon>Pseudomonadati</taxon>
        <taxon>Pseudomonadota</taxon>
        <taxon>Gammaproteobacteria</taxon>
        <taxon>Lysobacterales</taxon>
        <taxon>Rhodanobacteraceae</taxon>
        <taxon>Luteibacter</taxon>
    </lineage>
</organism>
<evidence type="ECO:0000256" key="7">
    <source>
        <dbReference type="ARBA" id="ARBA00023136"/>
    </source>
</evidence>
<gene>
    <name evidence="8" type="ORF">BJI69_05370</name>
</gene>